<sequence length="146" mass="16409">MITSLMVGRPSYGSCFASPSRLMHVIARERQNGNFAILRGPLCKATPFNTLPCSPCARSSPRRSSFDSSSNGGLGCLRSRYSELVREDFVAGEFHRRAPWVLRFLVYFLEASVELRYCAGPAKVWIFSSVSRKGFLGSCRFQVLQW</sequence>
<evidence type="ECO:0000313" key="2">
    <source>
        <dbReference type="Proteomes" id="UP001222027"/>
    </source>
</evidence>
<dbReference type="Proteomes" id="UP001222027">
    <property type="component" value="Unassembled WGS sequence"/>
</dbReference>
<dbReference type="EMBL" id="JAQQAF010000005">
    <property type="protein sequence ID" value="KAJ8483858.1"/>
    <property type="molecule type" value="Genomic_DNA"/>
</dbReference>
<reference evidence="1 2" key="1">
    <citation type="submission" date="2022-12" db="EMBL/GenBank/DDBJ databases">
        <title>Chromosome-scale assembly of the Ensete ventricosum genome.</title>
        <authorList>
            <person name="Dussert Y."/>
            <person name="Stocks J."/>
            <person name="Wendawek A."/>
            <person name="Woldeyes F."/>
            <person name="Nichols R.A."/>
            <person name="Borrell J.S."/>
        </authorList>
    </citation>
    <scope>NUCLEOTIDE SEQUENCE [LARGE SCALE GENOMIC DNA]</scope>
    <source>
        <strain evidence="2">cv. Maze</strain>
        <tissue evidence="1">Seeds</tissue>
    </source>
</reference>
<comment type="caution">
    <text evidence="1">The sequence shown here is derived from an EMBL/GenBank/DDBJ whole genome shotgun (WGS) entry which is preliminary data.</text>
</comment>
<organism evidence="1 2">
    <name type="scientific">Ensete ventricosum</name>
    <name type="common">Abyssinian banana</name>
    <name type="synonym">Musa ensete</name>
    <dbReference type="NCBI Taxonomy" id="4639"/>
    <lineage>
        <taxon>Eukaryota</taxon>
        <taxon>Viridiplantae</taxon>
        <taxon>Streptophyta</taxon>
        <taxon>Embryophyta</taxon>
        <taxon>Tracheophyta</taxon>
        <taxon>Spermatophyta</taxon>
        <taxon>Magnoliopsida</taxon>
        <taxon>Liliopsida</taxon>
        <taxon>Zingiberales</taxon>
        <taxon>Musaceae</taxon>
        <taxon>Ensete</taxon>
    </lineage>
</organism>
<keyword evidence="2" id="KW-1185">Reference proteome</keyword>
<evidence type="ECO:0000313" key="1">
    <source>
        <dbReference type="EMBL" id="KAJ8483858.1"/>
    </source>
</evidence>
<protein>
    <submittedName>
        <fullName evidence="1">Uncharacterized protein</fullName>
    </submittedName>
</protein>
<dbReference type="AlphaFoldDB" id="A0AAV8QZQ6"/>
<name>A0AAV8QZQ6_ENSVE</name>
<gene>
    <name evidence="1" type="ORF">OPV22_016343</name>
</gene>
<proteinExistence type="predicted"/>
<accession>A0AAV8QZQ6</accession>